<proteinExistence type="inferred from homology"/>
<dbReference type="Gene3D" id="3.90.1210.10">
    <property type="entry name" value="Antifreeze-like/N-acetylneuraminic acid synthase C-terminal domain"/>
    <property type="match status" value="1"/>
</dbReference>
<dbReference type="SMART" id="SM00858">
    <property type="entry name" value="SAF"/>
    <property type="match status" value="1"/>
</dbReference>
<dbReference type="GO" id="GO:0042597">
    <property type="term" value="C:periplasmic space"/>
    <property type="evidence" value="ECO:0007669"/>
    <property type="project" value="UniProtKB-SubCell"/>
</dbReference>
<comment type="subcellular location">
    <subcellularLocation>
        <location evidence="1 4">Periplasm</location>
    </subcellularLocation>
</comment>
<evidence type="ECO:0000256" key="2">
    <source>
        <dbReference type="ARBA" id="ARBA00022729"/>
    </source>
</evidence>
<dbReference type="InterPro" id="IPR017585">
    <property type="entry name" value="SAF_FlgA"/>
</dbReference>
<dbReference type="STRING" id="1921510.BSL82_07795"/>
<dbReference type="Gene3D" id="2.30.30.760">
    <property type="match status" value="1"/>
</dbReference>
<keyword evidence="6" id="KW-0969">Cilium</keyword>
<comment type="similarity">
    <text evidence="4">Belongs to the FlgA family.</text>
</comment>
<feature type="domain" description="SAF" evidence="5">
    <location>
        <begin position="117"/>
        <end position="176"/>
    </location>
</feature>
<dbReference type="InterPro" id="IPR041231">
    <property type="entry name" value="FlgA_N"/>
</dbReference>
<dbReference type="Pfam" id="PF17656">
    <property type="entry name" value="ChapFlgA_N"/>
    <property type="match status" value="1"/>
</dbReference>
<keyword evidence="6" id="KW-0966">Cell projection</keyword>
<dbReference type="InterPro" id="IPR013974">
    <property type="entry name" value="SAF"/>
</dbReference>
<reference evidence="7" key="1">
    <citation type="submission" date="2016-11" db="EMBL/GenBank/DDBJ databases">
        <title>Complete Genome Sequence of alachlor-degrading Sphingomonas sp. strain JJ-A5.</title>
        <authorList>
            <person name="Lee H."/>
            <person name="Ka J.-O."/>
        </authorList>
    </citation>
    <scope>NUCLEOTIDE SEQUENCE [LARGE SCALE GENOMIC DNA]</scope>
    <source>
        <strain evidence="7">JJ-A5</strain>
    </source>
</reference>
<evidence type="ECO:0000259" key="5">
    <source>
        <dbReference type="SMART" id="SM00858"/>
    </source>
</evidence>
<dbReference type="InterPro" id="IPR039246">
    <property type="entry name" value="Flagellar_FlgA"/>
</dbReference>
<keyword evidence="3 4" id="KW-0574">Periplasm</keyword>
<dbReference type="EMBL" id="CP018221">
    <property type="protein sequence ID" value="API59222.1"/>
    <property type="molecule type" value="Genomic_DNA"/>
</dbReference>
<dbReference type="CDD" id="cd11614">
    <property type="entry name" value="SAF_CpaB_FlgA_like"/>
    <property type="match status" value="1"/>
</dbReference>
<gene>
    <name evidence="6" type="ORF">BSL82_07795</name>
</gene>
<dbReference type="AlphaFoldDB" id="A0A1L3ZUA4"/>
<evidence type="ECO:0000256" key="4">
    <source>
        <dbReference type="RuleBase" id="RU362063"/>
    </source>
</evidence>
<evidence type="ECO:0000256" key="3">
    <source>
        <dbReference type="ARBA" id="ARBA00022764"/>
    </source>
</evidence>
<keyword evidence="6" id="KW-0282">Flagellum</keyword>
<keyword evidence="2" id="KW-0732">Signal</keyword>
<organism evidence="6 7">
    <name type="scientific">Tardibacter chloracetimidivorans</name>
    <dbReference type="NCBI Taxonomy" id="1921510"/>
    <lineage>
        <taxon>Bacteria</taxon>
        <taxon>Pseudomonadati</taxon>
        <taxon>Pseudomonadota</taxon>
        <taxon>Alphaproteobacteria</taxon>
        <taxon>Sphingomonadales</taxon>
        <taxon>Sphingomonadaceae</taxon>
        <taxon>Tardibacter</taxon>
    </lineage>
</organism>
<comment type="function">
    <text evidence="4">Involved in the assembly process of the P-ring formation. It may associate with FlgF on the rod constituting a structure essential for the P-ring assembly or may act as a modulator protein for the P-ring assembly.</text>
</comment>
<evidence type="ECO:0000313" key="6">
    <source>
        <dbReference type="EMBL" id="API59222.1"/>
    </source>
</evidence>
<accession>A0A1L3ZUA4</accession>
<dbReference type="Pfam" id="PF13144">
    <property type="entry name" value="ChapFlgA"/>
    <property type="match status" value="1"/>
</dbReference>
<keyword evidence="7" id="KW-1185">Reference proteome</keyword>
<evidence type="ECO:0000313" key="7">
    <source>
        <dbReference type="Proteomes" id="UP000182063"/>
    </source>
</evidence>
<sequence length="248" mass="25799">MQWIVRMTERTGLAFAATLLALAILQVAAVGASARGYEDMTRLEQRIAEFASRGGGHRQPRLDRRLRLSGCDVLPELLWYGTGESTVLVRCGGPESWQIYVPVVVAHDAPAAAAQRNGTVVVTRPVPRGAALTAADLKVEPATAVPGGVSDIGDVTGKIAVRALNPGEPVRAKLIATAPAVKRGDPVIIKTGSPGFEISAEGVAEQDGAPGSRIKVKNAASGGRVQAIVGGPGIVFLPGYKNARTGRE</sequence>
<dbReference type="Proteomes" id="UP000182063">
    <property type="component" value="Chromosome"/>
</dbReference>
<dbReference type="NCBIfam" id="TIGR03170">
    <property type="entry name" value="flgA_cterm"/>
    <property type="match status" value="1"/>
</dbReference>
<dbReference type="PANTHER" id="PTHR36307:SF1">
    <property type="entry name" value="FLAGELLA BASAL BODY P-RING FORMATION PROTEIN FLGA"/>
    <property type="match status" value="1"/>
</dbReference>
<evidence type="ECO:0000256" key="1">
    <source>
        <dbReference type="ARBA" id="ARBA00004418"/>
    </source>
</evidence>
<dbReference type="GO" id="GO:0044780">
    <property type="term" value="P:bacterial-type flagellum assembly"/>
    <property type="evidence" value="ECO:0007669"/>
    <property type="project" value="InterPro"/>
</dbReference>
<name>A0A1L3ZUA4_9SPHN</name>
<dbReference type="PANTHER" id="PTHR36307">
    <property type="entry name" value="FLAGELLA BASAL BODY P-RING FORMATION PROTEIN FLGA"/>
    <property type="match status" value="1"/>
</dbReference>
<keyword evidence="4" id="KW-1005">Bacterial flagellum biogenesis</keyword>
<protein>
    <recommendedName>
        <fullName evidence="4">Flagella basal body P-ring formation protein FlgA</fullName>
    </recommendedName>
</protein>
<dbReference type="KEGG" id="sphj:BSL82_07795"/>